<dbReference type="EMBL" id="GBXM01009460">
    <property type="protein sequence ID" value="JAH99117.1"/>
    <property type="molecule type" value="Transcribed_RNA"/>
</dbReference>
<dbReference type="AlphaFoldDB" id="A0A0E9X8P1"/>
<reference evidence="1" key="1">
    <citation type="submission" date="2014-11" db="EMBL/GenBank/DDBJ databases">
        <authorList>
            <person name="Amaro Gonzalez C."/>
        </authorList>
    </citation>
    <scope>NUCLEOTIDE SEQUENCE</scope>
</reference>
<evidence type="ECO:0000313" key="1">
    <source>
        <dbReference type="EMBL" id="JAH99117.1"/>
    </source>
</evidence>
<proteinExistence type="predicted"/>
<reference evidence="1" key="2">
    <citation type="journal article" date="2015" name="Fish Shellfish Immunol.">
        <title>Early steps in the European eel (Anguilla anguilla)-Vibrio vulnificus interaction in the gills: Role of the RtxA13 toxin.</title>
        <authorList>
            <person name="Callol A."/>
            <person name="Pajuelo D."/>
            <person name="Ebbesson L."/>
            <person name="Teles M."/>
            <person name="MacKenzie S."/>
            <person name="Amaro C."/>
        </authorList>
    </citation>
    <scope>NUCLEOTIDE SEQUENCE</scope>
</reference>
<accession>A0A0E9X8P1</accession>
<sequence>MEGTDMVGGPVVFGRVGWVAPLSLGARVSRIVFCLSDTQTVQTSVGLFCSRETLRFTAETKTHVS</sequence>
<protein>
    <submittedName>
        <fullName evidence="1">Uncharacterized protein</fullName>
    </submittedName>
</protein>
<organism evidence="1">
    <name type="scientific">Anguilla anguilla</name>
    <name type="common">European freshwater eel</name>
    <name type="synonym">Muraena anguilla</name>
    <dbReference type="NCBI Taxonomy" id="7936"/>
    <lineage>
        <taxon>Eukaryota</taxon>
        <taxon>Metazoa</taxon>
        <taxon>Chordata</taxon>
        <taxon>Craniata</taxon>
        <taxon>Vertebrata</taxon>
        <taxon>Euteleostomi</taxon>
        <taxon>Actinopterygii</taxon>
        <taxon>Neopterygii</taxon>
        <taxon>Teleostei</taxon>
        <taxon>Anguilliformes</taxon>
        <taxon>Anguillidae</taxon>
        <taxon>Anguilla</taxon>
    </lineage>
</organism>
<name>A0A0E9X8P1_ANGAN</name>